<feature type="transmembrane region" description="Helical" evidence="1">
    <location>
        <begin position="35"/>
        <end position="55"/>
    </location>
</feature>
<keyword evidence="1" id="KW-1133">Transmembrane helix</keyword>
<accession>A0ABS4KE73</accession>
<evidence type="ECO:0000256" key="1">
    <source>
        <dbReference type="SAM" id="Phobius"/>
    </source>
</evidence>
<name>A0ABS4KE73_9FIRM</name>
<comment type="caution">
    <text evidence="2">The sequence shown here is derived from an EMBL/GenBank/DDBJ whole genome shotgun (WGS) entry which is preliminary data.</text>
</comment>
<dbReference type="RefSeq" id="WP_210061936.1">
    <property type="nucleotide sequence ID" value="NZ_JAGGLJ010000019.1"/>
</dbReference>
<dbReference type="Proteomes" id="UP001519306">
    <property type="component" value="Unassembled WGS sequence"/>
</dbReference>
<keyword evidence="3" id="KW-1185">Reference proteome</keyword>
<organism evidence="2 3">
    <name type="scientific">Peptoniphilus stercorisuis</name>
    <dbReference type="NCBI Taxonomy" id="1436965"/>
    <lineage>
        <taxon>Bacteria</taxon>
        <taxon>Bacillati</taxon>
        <taxon>Bacillota</taxon>
        <taxon>Tissierellia</taxon>
        <taxon>Tissierellales</taxon>
        <taxon>Peptoniphilaceae</taxon>
        <taxon>Peptoniphilus</taxon>
    </lineage>
</organism>
<reference evidence="2 3" key="1">
    <citation type="submission" date="2021-03" db="EMBL/GenBank/DDBJ databases">
        <title>Genomic Encyclopedia of Type Strains, Phase IV (KMG-IV): sequencing the most valuable type-strain genomes for metagenomic binning, comparative biology and taxonomic classification.</title>
        <authorList>
            <person name="Goeker M."/>
        </authorList>
    </citation>
    <scope>NUCLEOTIDE SEQUENCE [LARGE SCALE GENOMIC DNA]</scope>
    <source>
        <strain evidence="2 3">DSM 27563</strain>
    </source>
</reference>
<feature type="transmembrane region" description="Helical" evidence="1">
    <location>
        <begin position="12"/>
        <end position="29"/>
    </location>
</feature>
<evidence type="ECO:0000313" key="3">
    <source>
        <dbReference type="Proteomes" id="UP001519306"/>
    </source>
</evidence>
<protein>
    <submittedName>
        <fullName evidence="2">ATP/ADP translocase</fullName>
    </submittedName>
</protein>
<sequence>MNSKFKYLLKTYSILFLISILLTFLFKYINLPNIFTLALSIYIICLILFGTVLLISKTKKENFEIVAIIITIIINVLNFINNINLINLANL</sequence>
<evidence type="ECO:0000313" key="2">
    <source>
        <dbReference type="EMBL" id="MBP2026067.1"/>
    </source>
</evidence>
<dbReference type="EMBL" id="JAGGLJ010000019">
    <property type="protein sequence ID" value="MBP2026067.1"/>
    <property type="molecule type" value="Genomic_DNA"/>
</dbReference>
<keyword evidence="1" id="KW-0812">Transmembrane</keyword>
<proteinExistence type="predicted"/>
<gene>
    <name evidence="2" type="ORF">J2Z71_001622</name>
</gene>
<feature type="transmembrane region" description="Helical" evidence="1">
    <location>
        <begin position="62"/>
        <end position="80"/>
    </location>
</feature>
<keyword evidence="1" id="KW-0472">Membrane</keyword>